<dbReference type="eggNOG" id="COG1447">
    <property type="taxonomic scope" value="Bacteria"/>
</dbReference>
<name>U2PX37_LEPWF</name>
<keyword evidence="4" id="KW-0813">Transport</keyword>
<comment type="subunit">
    <text evidence="2">Homotrimer.</text>
</comment>
<dbReference type="PANTHER" id="PTHR34382">
    <property type="entry name" value="PTS SYSTEM N,N'-DIACETYLCHITOBIOSE-SPECIFIC EIIA COMPONENT"/>
    <property type="match status" value="1"/>
</dbReference>
<evidence type="ECO:0000256" key="2">
    <source>
        <dbReference type="ARBA" id="ARBA00011233"/>
    </source>
</evidence>
<dbReference type="PIRSF" id="PIRSF000699">
    <property type="entry name" value="PTS_IILac_III"/>
    <property type="match status" value="1"/>
</dbReference>
<feature type="active site" description="Tele-phosphohistidine intermediate" evidence="15">
    <location>
        <position position="98"/>
    </location>
</feature>
<reference evidence="18 19" key="1">
    <citation type="submission" date="2013-06" db="EMBL/GenBank/DDBJ databases">
        <authorList>
            <person name="Weinstock G."/>
            <person name="Sodergren E."/>
            <person name="Lobos E.A."/>
            <person name="Fulton L."/>
            <person name="Fulton R."/>
            <person name="Courtney L."/>
            <person name="Fronick C."/>
            <person name="O'Laughlin M."/>
            <person name="Godfrey J."/>
            <person name="Wilson R.M."/>
            <person name="Miner T."/>
            <person name="Farmer C."/>
            <person name="Delehaunty K."/>
            <person name="Cordes M."/>
            <person name="Minx P."/>
            <person name="Tomlinson C."/>
            <person name="Chen J."/>
            <person name="Wollam A."/>
            <person name="Pepin K.H."/>
            <person name="Bhonagiri V."/>
            <person name="Zhang X."/>
            <person name="Warren W."/>
            <person name="Mitreva M."/>
            <person name="Mardis E.R."/>
            <person name="Wilson R.K."/>
        </authorList>
    </citation>
    <scope>NUCLEOTIDE SEQUENCE [LARGE SCALE GENOMIC DNA]</scope>
    <source>
        <strain evidence="18 19">F0279</strain>
    </source>
</reference>
<dbReference type="NCBIfam" id="TIGR00823">
    <property type="entry name" value="EIIA-LAC"/>
    <property type="match status" value="1"/>
</dbReference>
<dbReference type="PANTHER" id="PTHR34382:SF9">
    <property type="entry name" value="PHOSPHOTRANSFERASE SYSTEM SUGAR-SPECIFIC EII COMPONENT"/>
    <property type="match status" value="1"/>
</dbReference>
<keyword evidence="7" id="KW-0762">Sugar transport</keyword>
<evidence type="ECO:0000256" key="6">
    <source>
        <dbReference type="ARBA" id="ARBA00022553"/>
    </source>
</evidence>
<dbReference type="GO" id="GO:0016740">
    <property type="term" value="F:transferase activity"/>
    <property type="evidence" value="ECO:0007669"/>
    <property type="project" value="UniProtKB-KW"/>
</dbReference>
<feature type="modified residue" description="Phosphohistidine; by HPr" evidence="17">
    <location>
        <position position="98"/>
    </location>
</feature>
<gene>
    <name evidence="18" type="ORF">HMPREF9015_01693</name>
</gene>
<dbReference type="GO" id="GO:0046872">
    <property type="term" value="F:metal ion binding"/>
    <property type="evidence" value="ECO:0007669"/>
    <property type="project" value="UniProtKB-KW"/>
</dbReference>
<dbReference type="Gene3D" id="1.20.58.80">
    <property type="entry name" value="Phosphotransferase system, lactose/cellobiose-type IIA subunit"/>
    <property type="match status" value="1"/>
</dbReference>
<keyword evidence="8 18" id="KW-0808">Transferase</keyword>
<evidence type="ECO:0000256" key="3">
    <source>
        <dbReference type="ARBA" id="ARBA00014322"/>
    </source>
</evidence>
<evidence type="ECO:0000256" key="15">
    <source>
        <dbReference type="PIRSR" id="PIRSR000699-1"/>
    </source>
</evidence>
<evidence type="ECO:0000256" key="12">
    <source>
        <dbReference type="ARBA" id="ARBA00030293"/>
    </source>
</evidence>
<keyword evidence="6" id="KW-0597">Phosphoprotein</keyword>
<evidence type="ECO:0000256" key="11">
    <source>
        <dbReference type="ARBA" id="ARBA00022842"/>
    </source>
</evidence>
<evidence type="ECO:0000256" key="17">
    <source>
        <dbReference type="PROSITE-ProRule" id="PRU00418"/>
    </source>
</evidence>
<evidence type="ECO:0000313" key="18">
    <source>
        <dbReference type="EMBL" id="ERK48661.1"/>
    </source>
</evidence>
<evidence type="ECO:0000256" key="4">
    <source>
        <dbReference type="ARBA" id="ARBA00022448"/>
    </source>
</evidence>
<sequence length="124" mass="14204">MERKRKIKTKNNKYGKKGFSMNKEDVTMIGFEIVAFAGDARSKLLEALKKARNNEFEMARTLVKQAEECLVEAHNSQTKMIQQEAGGENIEIGFIAVHAQDHLMTTILLKDIIEDFIELYQRKG</sequence>
<dbReference type="HOGENOM" id="CLU_152490_1_0_0"/>
<evidence type="ECO:0000256" key="14">
    <source>
        <dbReference type="ARBA" id="ARBA00032708"/>
    </source>
</evidence>
<feature type="binding site" evidence="16">
    <location>
        <position position="101"/>
    </location>
    <ligand>
        <name>Mg(2+)</name>
        <dbReference type="ChEBI" id="CHEBI:18420"/>
        <note>ligand shared between all trimeric partners</note>
    </ligand>
</feature>
<evidence type="ECO:0000256" key="9">
    <source>
        <dbReference type="ARBA" id="ARBA00022683"/>
    </source>
</evidence>
<comment type="caution">
    <text evidence="18">The sequence shown here is derived from an EMBL/GenBank/DDBJ whole genome shotgun (WGS) entry which is preliminary data.</text>
</comment>
<dbReference type="GO" id="GO:0009401">
    <property type="term" value="P:phosphoenolpyruvate-dependent sugar phosphotransferase system"/>
    <property type="evidence" value="ECO:0007669"/>
    <property type="project" value="UniProtKB-KW"/>
</dbReference>
<evidence type="ECO:0000256" key="5">
    <source>
        <dbReference type="ARBA" id="ARBA00022490"/>
    </source>
</evidence>
<keyword evidence="10 16" id="KW-0479">Metal-binding</keyword>
<accession>U2PX37</accession>
<evidence type="ECO:0000256" key="10">
    <source>
        <dbReference type="ARBA" id="ARBA00022723"/>
    </source>
</evidence>
<dbReference type="GO" id="GO:0005737">
    <property type="term" value="C:cytoplasm"/>
    <property type="evidence" value="ECO:0007669"/>
    <property type="project" value="UniProtKB-SubCell"/>
</dbReference>
<dbReference type="SUPFAM" id="SSF46973">
    <property type="entry name" value="Enzyme IIa from lactose specific PTS, IIa-lac"/>
    <property type="match status" value="1"/>
</dbReference>
<evidence type="ECO:0000313" key="19">
    <source>
        <dbReference type="Proteomes" id="UP000016626"/>
    </source>
</evidence>
<dbReference type="AlphaFoldDB" id="U2PX37"/>
<dbReference type="PATRIC" id="fig|888055.3.peg.1621"/>
<keyword evidence="11 16" id="KW-0460">Magnesium</keyword>
<dbReference type="Proteomes" id="UP000016626">
    <property type="component" value="Unassembled WGS sequence"/>
</dbReference>
<protein>
    <recommendedName>
        <fullName evidence="3">PTS system lactose-specific EIIA component</fullName>
    </recommendedName>
    <alternativeName>
        <fullName evidence="12">EIIA-Lac</fullName>
    </alternativeName>
    <alternativeName>
        <fullName evidence="14">EIII-Lac</fullName>
    </alternativeName>
    <alternativeName>
        <fullName evidence="13">Lactose-specific phosphotransferase enzyme IIA component</fullName>
    </alternativeName>
</protein>
<dbReference type="PROSITE" id="PS51095">
    <property type="entry name" value="PTS_EIIA_TYPE_3"/>
    <property type="match status" value="1"/>
</dbReference>
<evidence type="ECO:0000256" key="13">
    <source>
        <dbReference type="ARBA" id="ARBA00031467"/>
    </source>
</evidence>
<dbReference type="InterPro" id="IPR036542">
    <property type="entry name" value="PTS_IIA_lac/cel_sf"/>
</dbReference>
<evidence type="ECO:0000256" key="7">
    <source>
        <dbReference type="ARBA" id="ARBA00022597"/>
    </source>
</evidence>
<comment type="cofactor">
    <cofactor evidence="16">
        <name>Mg(2+)</name>
        <dbReference type="ChEBI" id="CHEBI:18420"/>
    </cofactor>
    <text evidence="16">Binds 1 Mg(2+) ion per trimer.</text>
</comment>
<evidence type="ECO:0000256" key="8">
    <source>
        <dbReference type="ARBA" id="ARBA00022679"/>
    </source>
</evidence>
<keyword evidence="5" id="KW-0963">Cytoplasm</keyword>
<dbReference type="InterPro" id="IPR003188">
    <property type="entry name" value="PTS_IIA_lac/cel"/>
</dbReference>
<dbReference type="EMBL" id="AWVM01000090">
    <property type="protein sequence ID" value="ERK48661.1"/>
    <property type="molecule type" value="Genomic_DNA"/>
</dbReference>
<proteinExistence type="predicted"/>
<dbReference type="CDD" id="cd00215">
    <property type="entry name" value="PTS_IIA_lac"/>
    <property type="match status" value="1"/>
</dbReference>
<comment type="subcellular location">
    <subcellularLocation>
        <location evidence="1">Cytoplasm</location>
    </subcellularLocation>
</comment>
<evidence type="ECO:0000256" key="16">
    <source>
        <dbReference type="PIRSR" id="PIRSR000699-2"/>
    </source>
</evidence>
<keyword evidence="9" id="KW-0598">Phosphotransferase system</keyword>
<dbReference type="Pfam" id="PF02255">
    <property type="entry name" value="PTS_IIA"/>
    <property type="match status" value="1"/>
</dbReference>
<organism evidence="18 19">
    <name type="scientific">Leptotrichia wadei (strain F0279)</name>
    <dbReference type="NCBI Taxonomy" id="888055"/>
    <lineage>
        <taxon>Bacteria</taxon>
        <taxon>Fusobacteriati</taxon>
        <taxon>Fusobacteriota</taxon>
        <taxon>Fusobacteriia</taxon>
        <taxon>Fusobacteriales</taxon>
        <taxon>Leptotrichiaceae</taxon>
        <taxon>Leptotrichia</taxon>
    </lineage>
</organism>
<evidence type="ECO:0000256" key="1">
    <source>
        <dbReference type="ARBA" id="ARBA00004496"/>
    </source>
</evidence>